<keyword evidence="3" id="KW-1185">Reference proteome</keyword>
<comment type="caution">
    <text evidence="2">The sequence shown here is derived from an EMBL/GenBank/DDBJ whole genome shotgun (WGS) entry which is preliminary data.</text>
</comment>
<dbReference type="EMBL" id="JAFNEN010002635">
    <property type="protein sequence ID" value="KAG8172523.1"/>
    <property type="molecule type" value="Genomic_DNA"/>
</dbReference>
<sequence length="160" mass="16588">MGGTIGFIYPALLILLSVLLSRNPDKENGVFGEILKDSKALFIKLGIVTVIGTAVGVGLGVAVSAVFPNVMLGMWSIALASAVIGAIVFPIEIFIGNLSAINKLGTFIAKLITPSSKENKPSKQLNEVLASIAEENKPSTSLDEILANLTSSSSAAFSTP</sequence>
<organism evidence="2 3">
    <name type="scientific">Oedothorax gibbosus</name>
    <dbReference type="NCBI Taxonomy" id="931172"/>
    <lineage>
        <taxon>Eukaryota</taxon>
        <taxon>Metazoa</taxon>
        <taxon>Ecdysozoa</taxon>
        <taxon>Arthropoda</taxon>
        <taxon>Chelicerata</taxon>
        <taxon>Arachnida</taxon>
        <taxon>Araneae</taxon>
        <taxon>Araneomorphae</taxon>
        <taxon>Entelegynae</taxon>
        <taxon>Araneoidea</taxon>
        <taxon>Linyphiidae</taxon>
        <taxon>Erigoninae</taxon>
        <taxon>Oedothorax</taxon>
    </lineage>
</organism>
<feature type="transmembrane region" description="Helical" evidence="1">
    <location>
        <begin position="41"/>
        <end position="67"/>
    </location>
</feature>
<evidence type="ECO:0000256" key="1">
    <source>
        <dbReference type="SAM" id="Phobius"/>
    </source>
</evidence>
<accession>A0AAV6TLF4</accession>
<keyword evidence="1" id="KW-0472">Membrane</keyword>
<name>A0AAV6TLF4_9ARAC</name>
<dbReference type="Proteomes" id="UP000827092">
    <property type="component" value="Unassembled WGS sequence"/>
</dbReference>
<evidence type="ECO:0000313" key="2">
    <source>
        <dbReference type="EMBL" id="KAG8172523.1"/>
    </source>
</evidence>
<gene>
    <name evidence="2" type="ORF">JTE90_002914</name>
</gene>
<reference evidence="2 3" key="1">
    <citation type="journal article" date="2022" name="Nat. Ecol. Evol.">
        <title>A masculinizing supergene underlies an exaggerated male reproductive morph in a spider.</title>
        <authorList>
            <person name="Hendrickx F."/>
            <person name="De Corte Z."/>
            <person name="Sonet G."/>
            <person name="Van Belleghem S.M."/>
            <person name="Kostlbacher S."/>
            <person name="Vangestel C."/>
        </authorList>
    </citation>
    <scope>NUCLEOTIDE SEQUENCE [LARGE SCALE GENOMIC DNA]</scope>
    <source>
        <strain evidence="2">W744_W776</strain>
    </source>
</reference>
<dbReference type="AlphaFoldDB" id="A0AAV6TLF4"/>
<keyword evidence="1" id="KW-0812">Transmembrane</keyword>
<evidence type="ECO:0000313" key="3">
    <source>
        <dbReference type="Proteomes" id="UP000827092"/>
    </source>
</evidence>
<feature type="transmembrane region" description="Helical" evidence="1">
    <location>
        <begin position="6"/>
        <end position="21"/>
    </location>
</feature>
<proteinExistence type="predicted"/>
<keyword evidence="1" id="KW-1133">Transmembrane helix</keyword>
<feature type="transmembrane region" description="Helical" evidence="1">
    <location>
        <begin position="73"/>
        <end position="95"/>
    </location>
</feature>
<protein>
    <submittedName>
        <fullName evidence="2">Uncharacterized protein</fullName>
    </submittedName>
</protein>